<dbReference type="STRING" id="1255658.FM114_04025"/>
<reference evidence="1 2" key="1">
    <citation type="submission" date="2017-02" db="EMBL/GenBank/DDBJ databases">
        <authorList>
            <person name="Peterson S.W."/>
        </authorList>
    </citation>
    <scope>NUCLEOTIDE SEQUENCE [LARGE SCALE GENOMIC DNA]</scope>
    <source>
        <strain evidence="1 2">LSP_Lj1</strain>
    </source>
</reference>
<name>A0A1R4IW42_9ACTN</name>
<evidence type="ECO:0000313" key="2">
    <source>
        <dbReference type="Proteomes" id="UP000188342"/>
    </source>
</evidence>
<dbReference type="EMBL" id="FUKQ01000012">
    <property type="protein sequence ID" value="SJN23924.1"/>
    <property type="molecule type" value="Genomic_DNA"/>
</dbReference>
<evidence type="ECO:0000313" key="1">
    <source>
        <dbReference type="EMBL" id="SJN23924.1"/>
    </source>
</evidence>
<dbReference type="Proteomes" id="UP000188342">
    <property type="component" value="Unassembled WGS sequence"/>
</dbReference>
<organism evidence="1 2">
    <name type="scientific">Luteococcus japonicus LSP_Lj1</name>
    <dbReference type="NCBI Taxonomy" id="1255658"/>
    <lineage>
        <taxon>Bacteria</taxon>
        <taxon>Bacillati</taxon>
        <taxon>Actinomycetota</taxon>
        <taxon>Actinomycetes</taxon>
        <taxon>Propionibacteriales</taxon>
        <taxon>Propionibacteriaceae</taxon>
        <taxon>Luteococcus</taxon>
    </lineage>
</organism>
<dbReference type="AlphaFoldDB" id="A0A1R4IW42"/>
<dbReference type="Gene3D" id="3.30.590.10">
    <property type="entry name" value="Glutamine synthetase/guanido kinase, catalytic domain"/>
    <property type="match status" value="1"/>
</dbReference>
<gene>
    <name evidence="1" type="ORF">FM114_04025</name>
</gene>
<keyword evidence="2" id="KW-1185">Reference proteome</keyword>
<dbReference type="SUPFAM" id="SSF55931">
    <property type="entry name" value="Glutamine synthetase/guanido kinase"/>
    <property type="match status" value="1"/>
</dbReference>
<dbReference type="GO" id="GO:0003824">
    <property type="term" value="F:catalytic activity"/>
    <property type="evidence" value="ECO:0007669"/>
    <property type="project" value="InterPro"/>
</dbReference>
<proteinExistence type="predicted"/>
<accession>A0A1R4IW42</accession>
<protein>
    <submittedName>
        <fullName evidence="1">Uncharacterized protein</fullName>
    </submittedName>
</protein>
<dbReference type="InterPro" id="IPR014746">
    <property type="entry name" value="Gln_synth/guanido_kin_cat_dom"/>
</dbReference>
<sequence>MEDAADQLGVAKWILREVAHRRGLLVTFAPKIMVVRPALERQLHCG</sequence>